<dbReference type="InterPro" id="IPR000873">
    <property type="entry name" value="AMP-dep_synth/lig_dom"/>
</dbReference>
<geneLocation type="plasmid" evidence="3 5">
    <name>pAA01</name>
</geneLocation>
<evidence type="ECO:0000259" key="2">
    <source>
        <dbReference type="Pfam" id="PF00501"/>
    </source>
</evidence>
<dbReference type="GO" id="GO:0050563">
    <property type="term" value="F:trans-feruloyl-CoA synthase activity"/>
    <property type="evidence" value="ECO:0007669"/>
    <property type="project" value="UniProtKB-EC"/>
</dbReference>
<evidence type="ECO:0000256" key="1">
    <source>
        <dbReference type="ARBA" id="ARBA00006432"/>
    </source>
</evidence>
<comment type="similarity">
    <text evidence="1">Belongs to the ATP-dependent AMP-binding enzyme family.</text>
</comment>
<dbReference type="Pfam" id="PF23562">
    <property type="entry name" value="AMP-binding_C_3"/>
    <property type="match status" value="1"/>
</dbReference>
<evidence type="ECO:0000313" key="3">
    <source>
        <dbReference type="EMBL" id="AMS44883.1"/>
    </source>
</evidence>
<protein>
    <submittedName>
        <fullName evidence="3">Feruloyl-CoA synthase</fullName>
        <ecNumber evidence="4">6.2.1.34</ecNumber>
    </submittedName>
</protein>
<dbReference type="EC" id="6.2.1.34" evidence="4"/>
<organism evidence="3 5">
    <name type="scientific">Aminobacter aminovorans</name>
    <name type="common">Chelatobacter heintzii</name>
    <dbReference type="NCBI Taxonomy" id="83263"/>
    <lineage>
        <taxon>Bacteria</taxon>
        <taxon>Pseudomonadati</taxon>
        <taxon>Pseudomonadota</taxon>
        <taxon>Alphaproteobacteria</taxon>
        <taxon>Hyphomicrobiales</taxon>
        <taxon>Phyllobacteriaceae</taxon>
        <taxon>Aminobacter</taxon>
    </lineage>
</organism>
<dbReference type="EMBL" id="JACICB010000002">
    <property type="protein sequence ID" value="MBB3704322.1"/>
    <property type="molecule type" value="Genomic_DNA"/>
</dbReference>
<dbReference type="PANTHER" id="PTHR43201">
    <property type="entry name" value="ACYL-COA SYNTHETASE"/>
    <property type="match status" value="1"/>
</dbReference>
<keyword evidence="4" id="KW-0436">Ligase</keyword>
<dbReference type="InterPro" id="IPR020845">
    <property type="entry name" value="AMP-binding_CS"/>
</dbReference>
<dbReference type="GO" id="GO:0031956">
    <property type="term" value="F:medium-chain fatty acid-CoA ligase activity"/>
    <property type="evidence" value="ECO:0007669"/>
    <property type="project" value="TreeGrafter"/>
</dbReference>
<dbReference type="InterPro" id="IPR042099">
    <property type="entry name" value="ANL_N_sf"/>
</dbReference>
<dbReference type="RefSeq" id="WP_067968366.1">
    <property type="nucleotide sequence ID" value="NZ_CP015006.1"/>
</dbReference>
<evidence type="ECO:0000313" key="6">
    <source>
        <dbReference type="Proteomes" id="UP000577697"/>
    </source>
</evidence>
<dbReference type="GO" id="GO:0006631">
    <property type="term" value="P:fatty acid metabolic process"/>
    <property type="evidence" value="ECO:0007669"/>
    <property type="project" value="TreeGrafter"/>
</dbReference>
<keyword evidence="6" id="KW-1185">Reference proteome</keyword>
<evidence type="ECO:0000313" key="5">
    <source>
        <dbReference type="Proteomes" id="UP000075755"/>
    </source>
</evidence>
<sequence>MGQLVAPGQKLVEQQLADGRRVYSSSIPLPDELPDILVRLARWAKEQPDKVLLSEPREGARRSISYGEALARARALRQVLTGRYGLRKGDCVATLAPAGIDALVLKLACLSGGFVHAALPPFPFRDGVETEATSSFLENARPRLIVAPSGHPAIQGMDAVSLNDLAVDGSDMATPGVDESVSPDDWAAIFFTSGSTGAPKGVPITRGMVSSNQAAIAAMWPFVVETPPVLVDWLPWHHVFGGLDNIFKVIWNGGAMHVDAAPGPATIEATAKLMADVCPTMHIAVPLGLRLLLDRLENDDAGALALTRNLRAIFFAGAGIDADLWRRLAAFRDSHGDFQVLSGYGATEAASTITLSPAPLERPGELGHPLPGHSVALVDIDGRSELRVSGPNIAPCYLIEGRRIDLPMDEHGFYRSGDAAVLRLRSDGVAVFGFDGRLAEDFKLSSGVKVRTGPLRAGLLAQCAPLADDIVISGENRDRLVALVFPSPAGKARPNELSARIAAWNAANPSGSTAIARFDLATAPADRSKGEQSDKGQIVQSRYLRNHADLFEALQAGGGQAPVGA</sequence>
<proteinExistence type="inferred from homology"/>
<dbReference type="Proteomes" id="UP000577697">
    <property type="component" value="Unassembled WGS sequence"/>
</dbReference>
<dbReference type="EMBL" id="CP015006">
    <property type="protein sequence ID" value="AMS44883.1"/>
    <property type="molecule type" value="Genomic_DNA"/>
</dbReference>
<dbReference type="Gene3D" id="3.40.50.12780">
    <property type="entry name" value="N-terminal domain of ligase-like"/>
    <property type="match status" value="1"/>
</dbReference>
<dbReference type="AlphaFoldDB" id="A0AAC8YUT0"/>
<dbReference type="Proteomes" id="UP000075755">
    <property type="component" value="Plasmid pAA01"/>
</dbReference>
<name>A0AAC8YUT0_AMIAI</name>
<dbReference type="Pfam" id="PF00501">
    <property type="entry name" value="AMP-binding"/>
    <property type="match status" value="1"/>
</dbReference>
<feature type="domain" description="AMP-dependent synthetase/ligase" evidence="2">
    <location>
        <begin position="41"/>
        <end position="398"/>
    </location>
</feature>
<dbReference type="PROSITE" id="PS00455">
    <property type="entry name" value="AMP_BINDING"/>
    <property type="match status" value="1"/>
</dbReference>
<reference evidence="4 6" key="2">
    <citation type="submission" date="2020-08" db="EMBL/GenBank/DDBJ databases">
        <title>Genomic Encyclopedia of Type Strains, Phase IV (KMG-IV): sequencing the most valuable type-strain genomes for metagenomic binning, comparative biology and taxonomic classification.</title>
        <authorList>
            <person name="Goeker M."/>
        </authorList>
    </citation>
    <scope>NUCLEOTIDE SEQUENCE [LARGE SCALE GENOMIC DNA]</scope>
    <source>
        <strain evidence="4 6">DSM 10368</strain>
    </source>
</reference>
<accession>A0AAC8YUT0</accession>
<evidence type="ECO:0000313" key="4">
    <source>
        <dbReference type="EMBL" id="MBB3704322.1"/>
    </source>
</evidence>
<dbReference type="PANTHER" id="PTHR43201:SF8">
    <property type="entry name" value="ACYL-COA SYNTHETASE FAMILY MEMBER 3"/>
    <property type="match status" value="1"/>
</dbReference>
<reference evidence="3 5" key="1">
    <citation type="submission" date="2016-03" db="EMBL/GenBank/DDBJ databases">
        <title>Complete genome of Aminobacter aminovorans KCTC 2477.</title>
        <authorList>
            <person name="Kim K.M."/>
        </authorList>
    </citation>
    <scope>NUCLEOTIDE SEQUENCE [LARGE SCALE GENOMIC DNA]</scope>
    <source>
        <strain evidence="3 5">KCTC 2477</strain>
        <plasmid evidence="3 5">pAA01</plasmid>
    </source>
</reference>
<dbReference type="KEGG" id="aak:AA2016_5978"/>
<dbReference type="SUPFAM" id="SSF56801">
    <property type="entry name" value="Acetyl-CoA synthetase-like"/>
    <property type="match status" value="1"/>
</dbReference>
<keyword evidence="3" id="KW-0614">Plasmid</keyword>
<gene>
    <name evidence="3" type="ORF">AA2016_5978</name>
    <name evidence="4" type="ORF">FHS67_000625</name>
</gene>